<dbReference type="RefSeq" id="WP_211853552.1">
    <property type="nucleotide sequence ID" value="NZ_JAAGBB010000018.1"/>
</dbReference>
<proteinExistence type="predicted"/>
<name>A0ABS5EZZ9_9PROT</name>
<dbReference type="PANTHER" id="PTHR21366">
    <property type="entry name" value="GLYOXALASE FAMILY PROTEIN"/>
    <property type="match status" value="1"/>
</dbReference>
<accession>A0ABS5EZZ9</accession>
<evidence type="ECO:0000313" key="3">
    <source>
        <dbReference type="Proteomes" id="UP001196870"/>
    </source>
</evidence>
<comment type="caution">
    <text evidence="2">The sequence shown here is derived from an EMBL/GenBank/DDBJ whole genome shotgun (WGS) entry which is preliminary data.</text>
</comment>
<sequence length="147" mass="16059">MRPKLASVLETALYVDAMPRARDFYEDVLGLAPVFTDDRLTAYEVAPRSVLLLFRRGSTTETAVMPGGTIPPHDGAGPLHMAFSVAEGDLSPWEAWLATRGIAIEGRTDWPRGGHSVYFRDPDGHLLEFATPGIWPGDRLPSEAAAR</sequence>
<dbReference type="Gene3D" id="3.10.180.10">
    <property type="entry name" value="2,3-Dihydroxybiphenyl 1,2-Dioxygenase, domain 1"/>
    <property type="match status" value="1"/>
</dbReference>
<evidence type="ECO:0000313" key="2">
    <source>
        <dbReference type="EMBL" id="MBR0665883.1"/>
    </source>
</evidence>
<dbReference type="InterPro" id="IPR037523">
    <property type="entry name" value="VOC_core"/>
</dbReference>
<reference evidence="3" key="1">
    <citation type="journal article" date="2021" name="Syst. Appl. Microbiol.">
        <title>Roseomonas hellenica sp. nov., isolated from roots of wild-growing Alkanna tinctoria.</title>
        <authorList>
            <person name="Rat A."/>
            <person name="Naranjo H.D."/>
            <person name="Lebbe L."/>
            <person name="Cnockaert M."/>
            <person name="Krigas N."/>
            <person name="Grigoriadou K."/>
            <person name="Maloupa E."/>
            <person name="Willems A."/>
        </authorList>
    </citation>
    <scope>NUCLEOTIDE SEQUENCE [LARGE SCALE GENOMIC DNA]</scope>
    <source>
        <strain evidence="3">LMG 31523</strain>
    </source>
</reference>
<gene>
    <name evidence="2" type="ORF">GXW71_16110</name>
</gene>
<dbReference type="InterPro" id="IPR050383">
    <property type="entry name" value="GlyoxalaseI/FosfomycinResist"/>
</dbReference>
<dbReference type="EMBL" id="JAAGBB010000018">
    <property type="protein sequence ID" value="MBR0665883.1"/>
    <property type="molecule type" value="Genomic_DNA"/>
</dbReference>
<dbReference type="InterPro" id="IPR029068">
    <property type="entry name" value="Glyas_Bleomycin-R_OHBP_Dase"/>
</dbReference>
<organism evidence="2 3">
    <name type="scientific">Plastoroseomonas hellenica</name>
    <dbReference type="NCBI Taxonomy" id="2687306"/>
    <lineage>
        <taxon>Bacteria</taxon>
        <taxon>Pseudomonadati</taxon>
        <taxon>Pseudomonadota</taxon>
        <taxon>Alphaproteobacteria</taxon>
        <taxon>Acetobacterales</taxon>
        <taxon>Acetobacteraceae</taxon>
        <taxon>Plastoroseomonas</taxon>
    </lineage>
</organism>
<protein>
    <submittedName>
        <fullName evidence="2">Glyoxalase</fullName>
    </submittedName>
</protein>
<keyword evidence="3" id="KW-1185">Reference proteome</keyword>
<dbReference type="SUPFAM" id="SSF54593">
    <property type="entry name" value="Glyoxalase/Bleomycin resistance protein/Dihydroxybiphenyl dioxygenase"/>
    <property type="match status" value="1"/>
</dbReference>
<evidence type="ECO:0000259" key="1">
    <source>
        <dbReference type="PROSITE" id="PS51819"/>
    </source>
</evidence>
<dbReference type="Proteomes" id="UP001196870">
    <property type="component" value="Unassembled WGS sequence"/>
</dbReference>
<dbReference type="PANTHER" id="PTHR21366:SF22">
    <property type="entry name" value="VOC DOMAIN-CONTAINING PROTEIN"/>
    <property type="match status" value="1"/>
</dbReference>
<dbReference type="Pfam" id="PF00903">
    <property type="entry name" value="Glyoxalase"/>
    <property type="match status" value="1"/>
</dbReference>
<dbReference type="PROSITE" id="PS51819">
    <property type="entry name" value="VOC"/>
    <property type="match status" value="1"/>
</dbReference>
<dbReference type="InterPro" id="IPR004360">
    <property type="entry name" value="Glyas_Fos-R_dOase_dom"/>
</dbReference>
<feature type="domain" description="VOC" evidence="1">
    <location>
        <begin position="7"/>
        <end position="132"/>
    </location>
</feature>